<reference evidence="1" key="1">
    <citation type="journal article" date="2020" name="Nature">
        <title>Giant virus diversity and host interactions through global metagenomics.</title>
        <authorList>
            <person name="Schulz F."/>
            <person name="Roux S."/>
            <person name="Paez-Espino D."/>
            <person name="Jungbluth S."/>
            <person name="Walsh D.A."/>
            <person name="Denef V.J."/>
            <person name="McMahon K.D."/>
            <person name="Konstantinidis K.T."/>
            <person name="Eloe-Fadrosh E.A."/>
            <person name="Kyrpides N.C."/>
            <person name="Woyke T."/>
        </authorList>
    </citation>
    <scope>NUCLEOTIDE SEQUENCE</scope>
    <source>
        <strain evidence="1">GVMAG-M-3300027708-39</strain>
    </source>
</reference>
<dbReference type="AlphaFoldDB" id="A0A6C0JI60"/>
<evidence type="ECO:0000313" key="1">
    <source>
        <dbReference type="EMBL" id="QHU04117.1"/>
    </source>
</evidence>
<protein>
    <submittedName>
        <fullName evidence="1">Uncharacterized protein</fullName>
    </submittedName>
</protein>
<name>A0A6C0JI60_9ZZZZ</name>
<dbReference type="EMBL" id="MN740394">
    <property type="protein sequence ID" value="QHU04117.1"/>
    <property type="molecule type" value="Genomic_DNA"/>
</dbReference>
<organism evidence="1">
    <name type="scientific">viral metagenome</name>
    <dbReference type="NCBI Taxonomy" id="1070528"/>
    <lineage>
        <taxon>unclassified sequences</taxon>
        <taxon>metagenomes</taxon>
        <taxon>organismal metagenomes</taxon>
    </lineage>
</organism>
<accession>A0A6C0JI60</accession>
<proteinExistence type="predicted"/>
<sequence>MSRSIGYTNSISGNFSQFYPVGGDFKGKALGGGFQGYMPQQVQTTEKGSYGSNVFENIRFTLRQAWNTTYKEQLRKGAKVNPESIGKLSYSKRQIITPFRAVNNAGDLLCRDSYSCGGPCQTFQSRPQIKGLRQHFGSVSTSCVPSNIYNAYQLNATVPAGACNVKFVYDSSDYTTYLKQRAMVTNYNDKSFGGNDSNTSQSAYRAIRRY</sequence>